<sequence>MALFIKQVFPRFCNPVNPKQPASPDLPRNVEELRKILLFMLLALPFISTAPHELVPIECCAVPSSFFPSLHFMLSDNP</sequence>
<reference evidence="1" key="1">
    <citation type="submission" date="2018-02" db="EMBL/GenBank/DDBJ databases">
        <title>Rhizophora mucronata_Transcriptome.</title>
        <authorList>
            <person name="Meera S.P."/>
            <person name="Sreeshan A."/>
            <person name="Augustine A."/>
        </authorList>
    </citation>
    <scope>NUCLEOTIDE SEQUENCE</scope>
    <source>
        <tissue evidence="1">Leaf</tissue>
    </source>
</reference>
<keyword evidence="1" id="KW-0378">Hydrolase</keyword>
<dbReference type="EMBL" id="GGEC01069358">
    <property type="protein sequence ID" value="MBX49842.1"/>
    <property type="molecule type" value="Transcribed_RNA"/>
</dbReference>
<proteinExistence type="predicted"/>
<name>A0A2P2P525_RHIMU</name>
<dbReference type="AlphaFoldDB" id="A0A2P2P525"/>
<dbReference type="GO" id="GO:0016787">
    <property type="term" value="F:hydrolase activity"/>
    <property type="evidence" value="ECO:0007669"/>
    <property type="project" value="UniProtKB-KW"/>
</dbReference>
<organism evidence="1">
    <name type="scientific">Rhizophora mucronata</name>
    <name type="common">Asiatic mangrove</name>
    <dbReference type="NCBI Taxonomy" id="61149"/>
    <lineage>
        <taxon>Eukaryota</taxon>
        <taxon>Viridiplantae</taxon>
        <taxon>Streptophyta</taxon>
        <taxon>Embryophyta</taxon>
        <taxon>Tracheophyta</taxon>
        <taxon>Spermatophyta</taxon>
        <taxon>Magnoliopsida</taxon>
        <taxon>eudicotyledons</taxon>
        <taxon>Gunneridae</taxon>
        <taxon>Pentapetalae</taxon>
        <taxon>rosids</taxon>
        <taxon>fabids</taxon>
        <taxon>Malpighiales</taxon>
        <taxon>Rhizophoraceae</taxon>
        <taxon>Rhizophora</taxon>
    </lineage>
</organism>
<evidence type="ECO:0000313" key="1">
    <source>
        <dbReference type="EMBL" id="MBX49842.1"/>
    </source>
</evidence>
<protein>
    <submittedName>
        <fullName evidence="1">Ubiquitin carboxyl-terminal hydrolase</fullName>
    </submittedName>
</protein>
<accession>A0A2P2P525</accession>